<keyword evidence="2 4" id="KW-0378">Hydrolase</keyword>
<dbReference type="AlphaFoldDB" id="A0AA95HUK7"/>
<evidence type="ECO:0000313" key="6">
    <source>
        <dbReference type="Proteomes" id="UP001177934"/>
    </source>
</evidence>
<evidence type="ECO:0000313" key="5">
    <source>
        <dbReference type="EMBL" id="WHX10855.1"/>
    </source>
</evidence>
<dbReference type="InterPro" id="IPR006626">
    <property type="entry name" value="PbH1"/>
</dbReference>
<dbReference type="InterPro" id="IPR011050">
    <property type="entry name" value="Pectin_lyase_fold/virulence"/>
</dbReference>
<evidence type="ECO:0000256" key="2">
    <source>
        <dbReference type="ARBA" id="ARBA00022801"/>
    </source>
</evidence>
<protein>
    <submittedName>
        <fullName evidence="5">Glycosyl hydrolase family 28 protein</fullName>
    </submittedName>
</protein>
<proteinExistence type="inferred from homology"/>
<dbReference type="SUPFAM" id="SSF51126">
    <property type="entry name" value="Pectin lyase-like"/>
    <property type="match status" value="1"/>
</dbReference>
<dbReference type="Gene3D" id="2.160.20.10">
    <property type="entry name" value="Single-stranded right-handed beta-helix, Pectin lyase-like"/>
    <property type="match status" value="1"/>
</dbReference>
<sequence length="300" mass="33347">MELYSLGACLYADGQENIALTGKGKVVGPPTSCEIYKCNESMSSDKVIRKPLADRIYDGKNGEGVFLPKTFAPINCKNVFVEGVTFERGLYWNIVPQYCEHILIRGITVNSFGHGRTDGIDIDSSNDVLIEYCSLDCQDDCYTMKSGRGKDGLKVNRPTSNVVIRKSIALRGAGGIVCGTEIAGGVRNVYMYDCVFEGTDQAFRFKTRRPRGGFVENIYVERVRANVKRQALYCDMLGSARWVGELAQRYPAREITPLTPWFANISIHDVEITGCSTLVDVSALPEKPVKNFFRQCQSTL</sequence>
<keyword evidence="3 4" id="KW-0326">Glycosidase</keyword>
<reference evidence="5" key="1">
    <citation type="journal article" date="2023" name="Nat. Commun.">
        <title>Identification of a novel Human Milk Oligosaccharides utilization cluster in the infant gut commensal Bacteroides dorei.</title>
        <authorList>
            <person name="Kijner S."/>
            <person name="Ennis D."/>
            <person name="Shmorak S."/>
            <person name="Florentin A."/>
            <person name="Yassour M."/>
        </authorList>
    </citation>
    <scope>NUCLEOTIDE SEQUENCE</scope>
    <source>
        <strain evidence="5">2</strain>
    </source>
</reference>
<dbReference type="Proteomes" id="UP001177934">
    <property type="component" value="Chromosome"/>
</dbReference>
<accession>A0AA95HUK7</accession>
<dbReference type="PANTHER" id="PTHR31339:SF9">
    <property type="entry name" value="PLASMIN AND FIBRONECTIN-BINDING PROTEIN A"/>
    <property type="match status" value="1"/>
</dbReference>
<dbReference type="GO" id="GO:0004650">
    <property type="term" value="F:polygalacturonase activity"/>
    <property type="evidence" value="ECO:0007669"/>
    <property type="project" value="InterPro"/>
</dbReference>
<dbReference type="EMBL" id="CP126056">
    <property type="protein sequence ID" value="WHX10855.1"/>
    <property type="molecule type" value="Genomic_DNA"/>
</dbReference>
<name>A0AA95HUK7_9BACT</name>
<dbReference type="Pfam" id="PF00295">
    <property type="entry name" value="Glyco_hydro_28"/>
    <property type="match status" value="1"/>
</dbReference>
<dbReference type="InterPro" id="IPR000743">
    <property type="entry name" value="Glyco_hydro_28"/>
</dbReference>
<dbReference type="GO" id="GO:0005975">
    <property type="term" value="P:carbohydrate metabolic process"/>
    <property type="evidence" value="ECO:0007669"/>
    <property type="project" value="InterPro"/>
</dbReference>
<dbReference type="InterPro" id="IPR051801">
    <property type="entry name" value="GH28_Enzymes"/>
</dbReference>
<evidence type="ECO:0000256" key="3">
    <source>
        <dbReference type="ARBA" id="ARBA00023295"/>
    </source>
</evidence>
<dbReference type="InterPro" id="IPR012334">
    <property type="entry name" value="Pectin_lyas_fold"/>
</dbReference>
<dbReference type="SMART" id="SM00710">
    <property type="entry name" value="PbH1"/>
    <property type="match status" value="4"/>
</dbReference>
<organism evidence="5 6">
    <name type="scientific">Phocaeicola dorei</name>
    <dbReference type="NCBI Taxonomy" id="357276"/>
    <lineage>
        <taxon>Bacteria</taxon>
        <taxon>Pseudomonadati</taxon>
        <taxon>Bacteroidota</taxon>
        <taxon>Bacteroidia</taxon>
        <taxon>Bacteroidales</taxon>
        <taxon>Bacteroidaceae</taxon>
        <taxon>Phocaeicola</taxon>
    </lineage>
</organism>
<gene>
    <name evidence="5" type="ORF">QNN11_05360</name>
</gene>
<evidence type="ECO:0000256" key="1">
    <source>
        <dbReference type="ARBA" id="ARBA00008834"/>
    </source>
</evidence>
<comment type="similarity">
    <text evidence="1 4">Belongs to the glycosyl hydrolase 28 family.</text>
</comment>
<evidence type="ECO:0000256" key="4">
    <source>
        <dbReference type="RuleBase" id="RU361169"/>
    </source>
</evidence>
<dbReference type="PANTHER" id="PTHR31339">
    <property type="entry name" value="PECTIN LYASE-RELATED"/>
    <property type="match status" value="1"/>
</dbReference>